<dbReference type="GeneID" id="42777927"/>
<comment type="caution">
    <text evidence="2">The sequence shown here is derived from an EMBL/GenBank/DDBJ whole genome shotgun (WGS) entry which is preliminary data.</text>
</comment>
<proteinExistence type="predicted"/>
<feature type="compositionally biased region" description="Low complexity" evidence="1">
    <location>
        <begin position="277"/>
        <end position="306"/>
    </location>
</feature>
<evidence type="ECO:0000256" key="1">
    <source>
        <dbReference type="SAM" id="MobiDB-lite"/>
    </source>
</evidence>
<feature type="compositionally biased region" description="Low complexity" evidence="1">
    <location>
        <begin position="153"/>
        <end position="169"/>
    </location>
</feature>
<evidence type="ECO:0000313" key="2">
    <source>
        <dbReference type="EMBL" id="OBY12142.1"/>
    </source>
</evidence>
<dbReference type="Proteomes" id="UP000092714">
    <property type="component" value="Unassembled WGS sequence"/>
</dbReference>
<feature type="compositionally biased region" description="Polar residues" evidence="1">
    <location>
        <begin position="249"/>
        <end position="276"/>
    </location>
</feature>
<dbReference type="AlphaFoldDB" id="A0A174WCK1"/>
<accession>A0A174WCK1</accession>
<feature type="compositionally biased region" description="Low complexity" evidence="1">
    <location>
        <begin position="124"/>
        <end position="134"/>
    </location>
</feature>
<protein>
    <submittedName>
        <fullName evidence="2">Uncharacterized protein</fullName>
    </submittedName>
</protein>
<feature type="region of interest" description="Disordered" evidence="1">
    <location>
        <begin position="249"/>
        <end position="306"/>
    </location>
</feature>
<dbReference type="RefSeq" id="WP_051196062.1">
    <property type="nucleotide sequence ID" value="NZ_CABHIH010000001.1"/>
</dbReference>
<evidence type="ECO:0000313" key="3">
    <source>
        <dbReference type="Proteomes" id="UP000092714"/>
    </source>
</evidence>
<dbReference type="OrthoDB" id="1932230at2"/>
<feature type="compositionally biased region" description="Low complexity" evidence="1">
    <location>
        <begin position="186"/>
        <end position="207"/>
    </location>
</feature>
<reference evidence="2 3" key="1">
    <citation type="submission" date="2016-06" db="EMBL/GenBank/DDBJ databases">
        <authorList>
            <person name="Kjaerup R.B."/>
            <person name="Dalgaard T.S."/>
            <person name="Juul-Madsen H.R."/>
        </authorList>
    </citation>
    <scope>NUCLEOTIDE SEQUENCE [LARGE SCALE GENOMIC DNA]</scope>
    <source>
        <strain evidence="2 3">373-A1</strain>
    </source>
</reference>
<keyword evidence="3" id="KW-1185">Reference proteome</keyword>
<feature type="region of interest" description="Disordered" evidence="1">
    <location>
        <begin position="124"/>
        <end position="210"/>
    </location>
</feature>
<dbReference type="EMBL" id="MAPZ01000009">
    <property type="protein sequence ID" value="OBY12142.1"/>
    <property type="molecule type" value="Genomic_DNA"/>
</dbReference>
<sequence>MKPDEKYMPSSYRKSDDDLNFIPFTSPSPLIGWTPQNLFDGSSVNNIPNSMIMTPQMNSQLNLPKLGVNPNMNQQTQQPNLYPNQNNMGYNTPINTWQLPSQAIDTNPSSMGYGEPLSANFNANNTYNPNIPSNQGINTNPSSMGYGEPLSANYNNNQSKNNTNTPSNQGINTNPSGMGYNNPPYNSTDNSTMNNTNTSNQGTSTNSYAGGLPSSNYNANNMNTMNSQSQGTGTNPSYTNNSGYTPNLINSPNSPQNKDLSIQYPGDTSSDTLYSYNNANLNTTNTSNTTPNTSTNNINNNTTTNANVKNPAELLRSLNLDVDEDIDLIRCCKDDDINKLYKEIENDCPGILSLLEAYNIPSPIAKLIVRRIIKITMRYCKK</sequence>
<gene>
    <name evidence="2" type="ORF">CP373A1_00685</name>
</gene>
<organism evidence="2 3">
    <name type="scientific">Clostridium paraputrificum</name>
    <dbReference type="NCBI Taxonomy" id="29363"/>
    <lineage>
        <taxon>Bacteria</taxon>
        <taxon>Bacillati</taxon>
        <taxon>Bacillota</taxon>
        <taxon>Clostridia</taxon>
        <taxon>Eubacteriales</taxon>
        <taxon>Clostridiaceae</taxon>
        <taxon>Clostridium</taxon>
    </lineage>
</organism>
<name>A0A174WCK1_9CLOT</name>
<dbReference type="eggNOG" id="ENOG5030INK">
    <property type="taxonomic scope" value="Bacteria"/>
</dbReference>